<dbReference type="AlphaFoldDB" id="A0A8K0PDD9"/>
<feature type="domain" description="Photolyase/cryptochrome alpha/beta" evidence="8">
    <location>
        <begin position="152"/>
        <end position="289"/>
    </location>
</feature>
<dbReference type="InterPro" id="IPR036134">
    <property type="entry name" value="Crypto/Photolyase_FAD-like_sf"/>
</dbReference>
<dbReference type="Gene3D" id="3.40.50.620">
    <property type="entry name" value="HUPs"/>
    <property type="match status" value="1"/>
</dbReference>
<sequence>MHFHTSRTPISAILLQRASPILTLRFHTATTMAIKRKATSPSPSLSTPFTKAARPRKRVIKDESTSPSPPPETKPSTTDSIPVKNHTSPSPATSSSSTTSPPSFHQAKYYPPEISNERCQAYIDGRIPRPITVLRKTLDSTLPARQKIPVGEAVVHWFKRDLRVHDNRALAAAWRLAKEHNVPLVGLYLVSPQDYEAHCTGRVRVDFELRSVGVLKEDLAGRDIPLHVEVVERRKGMAGRVLEIARGYGAKHVFCNMEYEVDELRREERLVRLGVEEGVSVEVLHDDTVVPPGILATGQGKQYAVYSPWFRAWCARVNAHPVLLEESPAPGRNPEGSRERFKKVFGMEVPEAPKEIRLDEEEKERYGKLWPAGEHEALARLDKFLEARINKYKETRNLPGMDTTTKLSPHLAAGTLSARTAVRLAREKSGTKKVDAGSEGIKTWISEVAWRDFYVHVMAWWPFVVMGKPFKFEMSKLDWPFDGELWQKWIDGKTGFPIVDAAMRQLKQMGWMHNRCRMIVASFLAKDLLIDWRHGEHWFAQHLIDHSPASNSGGWGFSASVGVDPQPYFRIFNPLLQSEKFDDSGEYLRKFIPELRNIKGKAIHDPYGRGAAKEAERAGYPKPCVVHSERRQKALALYKSL</sequence>
<evidence type="ECO:0000259" key="8">
    <source>
        <dbReference type="PROSITE" id="PS51645"/>
    </source>
</evidence>
<feature type="binding site" evidence="5">
    <location>
        <position position="392"/>
    </location>
    <ligand>
        <name>FAD</name>
        <dbReference type="ChEBI" id="CHEBI:57692"/>
    </ligand>
</feature>
<feature type="binding site" evidence="5">
    <location>
        <begin position="404"/>
        <end position="408"/>
    </location>
    <ligand>
        <name>FAD</name>
        <dbReference type="ChEBI" id="CHEBI:57692"/>
    </ligand>
</feature>
<dbReference type="InterPro" id="IPR006050">
    <property type="entry name" value="DNA_photolyase_N"/>
</dbReference>
<feature type="site" description="Electron transfer via tryptophanyl radical" evidence="6">
    <location>
        <position position="479"/>
    </location>
</feature>
<evidence type="ECO:0000313" key="9">
    <source>
        <dbReference type="EMBL" id="KAG8622978.1"/>
    </source>
</evidence>
<feature type="site" description="Electron transfer via tryptophanyl radical" evidence="6">
    <location>
        <position position="532"/>
    </location>
</feature>
<reference evidence="9" key="1">
    <citation type="submission" date="2021-07" db="EMBL/GenBank/DDBJ databases">
        <title>Elsinoe batatas strain:CRI-CJ2 Genome sequencing and assembly.</title>
        <authorList>
            <person name="Huang L."/>
        </authorList>
    </citation>
    <scope>NUCLEOTIDE SEQUENCE</scope>
    <source>
        <strain evidence="9">CRI-CJ2</strain>
    </source>
</reference>
<proteinExistence type="inferred from homology"/>
<evidence type="ECO:0000256" key="3">
    <source>
        <dbReference type="ARBA" id="ARBA00022827"/>
    </source>
</evidence>
<evidence type="ECO:0000256" key="1">
    <source>
        <dbReference type="ARBA" id="ARBA00005862"/>
    </source>
</evidence>
<dbReference type="EMBL" id="JAESVG020000010">
    <property type="protein sequence ID" value="KAG8622978.1"/>
    <property type="molecule type" value="Genomic_DNA"/>
</dbReference>
<dbReference type="SUPFAM" id="SSF52425">
    <property type="entry name" value="Cryptochrome/photolyase, N-terminal domain"/>
    <property type="match status" value="1"/>
</dbReference>
<dbReference type="PROSITE" id="PS00394">
    <property type="entry name" value="DNA_PHOTOLYASES_1_1"/>
    <property type="match status" value="1"/>
</dbReference>
<dbReference type="Pfam" id="PF00875">
    <property type="entry name" value="DNA_photolyase"/>
    <property type="match status" value="1"/>
</dbReference>
<evidence type="ECO:0000256" key="5">
    <source>
        <dbReference type="PIRSR" id="PIRSR602081-1"/>
    </source>
</evidence>
<dbReference type="GO" id="GO:0006139">
    <property type="term" value="P:nucleobase-containing compound metabolic process"/>
    <property type="evidence" value="ECO:0007669"/>
    <property type="project" value="UniProtKB-ARBA"/>
</dbReference>
<dbReference type="GO" id="GO:0032922">
    <property type="term" value="P:circadian regulation of gene expression"/>
    <property type="evidence" value="ECO:0007669"/>
    <property type="project" value="TreeGrafter"/>
</dbReference>
<dbReference type="GO" id="GO:0003677">
    <property type="term" value="F:DNA binding"/>
    <property type="evidence" value="ECO:0007669"/>
    <property type="project" value="TreeGrafter"/>
</dbReference>
<keyword evidence="2 5" id="KW-0285">Flavoprotein</keyword>
<dbReference type="SUPFAM" id="SSF48173">
    <property type="entry name" value="Cryptochrome/photolyase FAD-binding domain"/>
    <property type="match status" value="1"/>
</dbReference>
<evidence type="ECO:0000256" key="2">
    <source>
        <dbReference type="ARBA" id="ARBA00022630"/>
    </source>
</evidence>
<evidence type="ECO:0000256" key="7">
    <source>
        <dbReference type="SAM" id="MobiDB-lite"/>
    </source>
</evidence>
<feature type="binding site" evidence="5">
    <location>
        <position position="444"/>
    </location>
    <ligand>
        <name>FAD</name>
        <dbReference type="ChEBI" id="CHEBI:57692"/>
    </ligand>
</feature>
<dbReference type="GO" id="GO:0043153">
    <property type="term" value="P:entrainment of circadian clock by photoperiod"/>
    <property type="evidence" value="ECO:0007669"/>
    <property type="project" value="TreeGrafter"/>
</dbReference>
<dbReference type="PROSITE" id="PS00691">
    <property type="entry name" value="DNA_PHOTOLYASES_1_2"/>
    <property type="match status" value="1"/>
</dbReference>
<evidence type="ECO:0000256" key="4">
    <source>
        <dbReference type="ARBA" id="ARBA00022991"/>
    </source>
</evidence>
<dbReference type="PANTHER" id="PTHR11455:SF18">
    <property type="entry name" value="SI:CH1073-390K14.1"/>
    <property type="match status" value="1"/>
</dbReference>
<dbReference type="PROSITE" id="PS51645">
    <property type="entry name" value="PHR_CRY_ALPHA_BETA"/>
    <property type="match status" value="1"/>
</dbReference>
<feature type="compositionally biased region" description="Low complexity" evidence="7">
    <location>
        <begin position="39"/>
        <end position="50"/>
    </location>
</feature>
<organism evidence="9 10">
    <name type="scientific">Elsinoe batatas</name>
    <dbReference type="NCBI Taxonomy" id="2601811"/>
    <lineage>
        <taxon>Eukaryota</taxon>
        <taxon>Fungi</taxon>
        <taxon>Dikarya</taxon>
        <taxon>Ascomycota</taxon>
        <taxon>Pezizomycotina</taxon>
        <taxon>Dothideomycetes</taxon>
        <taxon>Dothideomycetidae</taxon>
        <taxon>Myriangiales</taxon>
        <taxon>Elsinoaceae</taxon>
        <taxon>Elsinoe</taxon>
    </lineage>
</organism>
<keyword evidence="10" id="KW-1185">Reference proteome</keyword>
<dbReference type="GO" id="GO:0005634">
    <property type="term" value="C:nucleus"/>
    <property type="evidence" value="ECO:0007669"/>
    <property type="project" value="TreeGrafter"/>
</dbReference>
<feature type="region of interest" description="Disordered" evidence="7">
    <location>
        <begin position="35"/>
        <end position="110"/>
    </location>
</feature>
<dbReference type="GO" id="GO:0071949">
    <property type="term" value="F:FAD binding"/>
    <property type="evidence" value="ECO:0007669"/>
    <property type="project" value="TreeGrafter"/>
</dbReference>
<dbReference type="Proteomes" id="UP000809789">
    <property type="component" value="Unassembled WGS sequence"/>
</dbReference>
<keyword evidence="3 5" id="KW-0274">FAD</keyword>
<feature type="binding site" evidence="5">
    <location>
        <begin position="447"/>
        <end position="454"/>
    </location>
    <ligand>
        <name>FAD</name>
        <dbReference type="ChEBI" id="CHEBI:57692"/>
    </ligand>
</feature>
<dbReference type="InterPro" id="IPR005101">
    <property type="entry name" value="Cryptochr/Photolyase_FAD-bd"/>
</dbReference>
<dbReference type="Gene3D" id="1.25.40.80">
    <property type="match status" value="1"/>
</dbReference>
<dbReference type="Pfam" id="PF03441">
    <property type="entry name" value="FAD_binding_7"/>
    <property type="match status" value="1"/>
</dbReference>
<dbReference type="InterPro" id="IPR014729">
    <property type="entry name" value="Rossmann-like_a/b/a_fold"/>
</dbReference>
<dbReference type="GO" id="GO:0006950">
    <property type="term" value="P:response to stress"/>
    <property type="evidence" value="ECO:0007669"/>
    <property type="project" value="UniProtKB-ARBA"/>
</dbReference>
<dbReference type="InterPro" id="IPR018394">
    <property type="entry name" value="DNA_photolyase_1_CS_C"/>
</dbReference>
<protein>
    <recommendedName>
        <fullName evidence="8">Photolyase/cryptochrome alpha/beta domain-containing protein</fullName>
    </recommendedName>
</protein>
<evidence type="ECO:0000313" key="10">
    <source>
        <dbReference type="Proteomes" id="UP000809789"/>
    </source>
</evidence>
<comment type="cofactor">
    <cofactor evidence="5">
        <name>FAD</name>
        <dbReference type="ChEBI" id="CHEBI:57692"/>
    </cofactor>
    <text evidence="5">Binds 1 FAD per subunit.</text>
</comment>
<dbReference type="OrthoDB" id="435881at2759"/>
<dbReference type="Gene3D" id="1.10.579.10">
    <property type="entry name" value="DNA Cyclobutane Dipyrimidine Photolyase, subunit A, domain 3"/>
    <property type="match status" value="1"/>
</dbReference>
<keyword evidence="4" id="KW-0157">Chromophore</keyword>
<comment type="similarity">
    <text evidence="1">Belongs to the DNA photolyase class-1 family.</text>
</comment>
<accession>A0A8K0PDD9</accession>
<feature type="site" description="Electron transfer via tryptophanyl radical" evidence="6">
    <location>
        <position position="555"/>
    </location>
</feature>
<comment type="caution">
    <text evidence="9">The sequence shown here is derived from an EMBL/GenBank/DDBJ whole genome shotgun (WGS) entry which is preliminary data.</text>
</comment>
<name>A0A8K0PDD9_9PEZI</name>
<dbReference type="GO" id="GO:0005737">
    <property type="term" value="C:cytoplasm"/>
    <property type="evidence" value="ECO:0007669"/>
    <property type="project" value="TreeGrafter"/>
</dbReference>
<dbReference type="GO" id="GO:0003904">
    <property type="term" value="F:deoxyribodipyrimidine photo-lyase activity"/>
    <property type="evidence" value="ECO:0007669"/>
    <property type="project" value="TreeGrafter"/>
</dbReference>
<dbReference type="InterPro" id="IPR002081">
    <property type="entry name" value="Cryptochrome/DNA_photolyase_1"/>
</dbReference>
<gene>
    <name evidence="9" type="ORF">KVT40_007954</name>
</gene>
<dbReference type="PRINTS" id="PR00147">
    <property type="entry name" value="DNAPHOTLYASE"/>
</dbReference>
<dbReference type="InterPro" id="IPR036155">
    <property type="entry name" value="Crypto/Photolyase_N_sf"/>
</dbReference>
<evidence type="ECO:0000256" key="6">
    <source>
        <dbReference type="PIRSR" id="PIRSR602081-2"/>
    </source>
</evidence>
<feature type="compositionally biased region" description="Low complexity" evidence="7">
    <location>
        <begin position="87"/>
        <end position="103"/>
    </location>
</feature>
<dbReference type="PANTHER" id="PTHR11455">
    <property type="entry name" value="CRYPTOCHROME"/>
    <property type="match status" value="1"/>
</dbReference>